<dbReference type="KEGG" id="avu:BK816_02360"/>
<sequence length="302" mass="32468">MEKQTAAIKHAVIPAAGRGTRFLPITKSVPKEALPLVDTPAIEYVVTEAARAGLDDVLLISSGSKRALEDYFDHDLELEATLAKDGKDELLAFARRGAQIAQVHSVRQGDPKGLGHAVLQAKAHVGPNPFAVLLPDDIMHPDSSLLEQMVAVRQEFGGSVIALMEVPADQVQAYGNAAVKELPADQLPEGVKAFEVTDLVEKPAPGTELSNYAVIGRYLLAPEVFAQLEQVQPGAGGEIQLTDALLGLLQDPASGGVRAVLCQDRRFDTGDKFGYLTANIELALEDEKLGPRLREWLAAKEW</sequence>
<dbReference type="Gene3D" id="3.90.550.10">
    <property type="entry name" value="Spore Coat Polysaccharide Biosynthesis Protein SpsA, Chain A"/>
    <property type="match status" value="1"/>
</dbReference>
<dbReference type="InterPro" id="IPR029044">
    <property type="entry name" value="Nucleotide-diphossugar_trans"/>
</dbReference>
<evidence type="ECO:0000256" key="4">
    <source>
        <dbReference type="ARBA" id="ARBA00022695"/>
    </source>
</evidence>
<reference evidence="7 8" key="1">
    <citation type="submission" date="2016-10" db="EMBL/GenBank/DDBJ databases">
        <title>Actinomyces aegypiusis sp. nov., isolated from the Aegypius monachus in Qinghai Tibet Plateau China.</title>
        <authorList>
            <person name="Wang Y."/>
        </authorList>
    </citation>
    <scope>NUCLEOTIDE SEQUENCE [LARGE SCALE GENOMIC DNA]</scope>
    <source>
        <strain evidence="7 8">VUL4_3</strain>
    </source>
</reference>
<accession>A0A1D9MJ27</accession>
<dbReference type="PANTHER" id="PTHR43197:SF1">
    <property type="entry name" value="UTP--GLUCOSE-1-PHOSPHATE URIDYLYLTRANSFERASE"/>
    <property type="match status" value="1"/>
</dbReference>
<keyword evidence="4 7" id="KW-0548">Nucleotidyltransferase</keyword>
<dbReference type="EMBL" id="CP017812">
    <property type="protein sequence ID" value="AOZ72286.1"/>
    <property type="molecule type" value="Genomic_DNA"/>
</dbReference>
<feature type="domain" description="Nucleotidyl transferase" evidence="6">
    <location>
        <begin position="11"/>
        <end position="251"/>
    </location>
</feature>
<evidence type="ECO:0000259" key="6">
    <source>
        <dbReference type="Pfam" id="PF00483"/>
    </source>
</evidence>
<dbReference type="Pfam" id="PF00483">
    <property type="entry name" value="NTP_transferase"/>
    <property type="match status" value="1"/>
</dbReference>
<dbReference type="SUPFAM" id="SSF53448">
    <property type="entry name" value="Nucleotide-diphospho-sugar transferases"/>
    <property type="match status" value="1"/>
</dbReference>
<organism evidence="7 8">
    <name type="scientific">Boudabousia tangfeifanii</name>
    <dbReference type="NCBI Taxonomy" id="1912795"/>
    <lineage>
        <taxon>Bacteria</taxon>
        <taxon>Bacillati</taxon>
        <taxon>Actinomycetota</taxon>
        <taxon>Actinomycetes</taxon>
        <taxon>Actinomycetales</taxon>
        <taxon>Actinomycetaceae</taxon>
        <taxon>Boudabousia</taxon>
    </lineage>
</organism>
<dbReference type="AlphaFoldDB" id="A0A1D9MJ27"/>
<keyword evidence="8" id="KW-1185">Reference proteome</keyword>
<dbReference type="RefSeq" id="WP_071163752.1">
    <property type="nucleotide sequence ID" value="NZ_CP017812.1"/>
</dbReference>
<dbReference type="EC" id="2.7.7.9" evidence="2"/>
<dbReference type="Proteomes" id="UP000176288">
    <property type="component" value="Chromosome"/>
</dbReference>
<dbReference type="CDD" id="cd02541">
    <property type="entry name" value="UGPase_prokaryotic"/>
    <property type="match status" value="1"/>
</dbReference>
<evidence type="ECO:0000256" key="1">
    <source>
        <dbReference type="ARBA" id="ARBA00006890"/>
    </source>
</evidence>
<name>A0A1D9MJ27_9ACTO</name>
<comment type="similarity">
    <text evidence="1">Belongs to the UDPGP type 2 family.</text>
</comment>
<proteinExistence type="inferred from homology"/>
<evidence type="ECO:0000256" key="2">
    <source>
        <dbReference type="ARBA" id="ARBA00012415"/>
    </source>
</evidence>
<dbReference type="OrthoDB" id="9803306at2"/>
<dbReference type="GO" id="GO:0003983">
    <property type="term" value="F:UTP:glucose-1-phosphate uridylyltransferase activity"/>
    <property type="evidence" value="ECO:0007669"/>
    <property type="project" value="UniProtKB-EC"/>
</dbReference>
<evidence type="ECO:0000313" key="7">
    <source>
        <dbReference type="EMBL" id="AOZ72286.1"/>
    </source>
</evidence>
<dbReference type="GO" id="GO:0006011">
    <property type="term" value="P:UDP-alpha-D-glucose metabolic process"/>
    <property type="evidence" value="ECO:0007669"/>
    <property type="project" value="InterPro"/>
</dbReference>
<evidence type="ECO:0000256" key="5">
    <source>
        <dbReference type="ARBA" id="ARBA00048128"/>
    </source>
</evidence>
<keyword evidence="3 7" id="KW-0808">Transferase</keyword>
<comment type="catalytic activity">
    <reaction evidence="5">
        <text>alpha-D-glucose 1-phosphate + UTP + H(+) = UDP-alpha-D-glucose + diphosphate</text>
        <dbReference type="Rhea" id="RHEA:19889"/>
        <dbReference type="ChEBI" id="CHEBI:15378"/>
        <dbReference type="ChEBI" id="CHEBI:33019"/>
        <dbReference type="ChEBI" id="CHEBI:46398"/>
        <dbReference type="ChEBI" id="CHEBI:58601"/>
        <dbReference type="ChEBI" id="CHEBI:58885"/>
        <dbReference type="EC" id="2.7.7.9"/>
    </reaction>
</comment>
<dbReference type="PANTHER" id="PTHR43197">
    <property type="entry name" value="UTP--GLUCOSE-1-PHOSPHATE URIDYLYLTRANSFERASE"/>
    <property type="match status" value="1"/>
</dbReference>
<protein>
    <recommendedName>
        <fullName evidence="2">UTP--glucose-1-phosphate uridylyltransferase</fullName>
        <ecNumber evidence="2">2.7.7.9</ecNumber>
    </recommendedName>
</protein>
<gene>
    <name evidence="7" type="ORF">BK816_02360</name>
</gene>
<evidence type="ECO:0000256" key="3">
    <source>
        <dbReference type="ARBA" id="ARBA00022679"/>
    </source>
</evidence>
<dbReference type="InterPro" id="IPR005771">
    <property type="entry name" value="GalU_uridylyltTrfase_bac/arc"/>
</dbReference>
<evidence type="ECO:0000313" key="8">
    <source>
        <dbReference type="Proteomes" id="UP000176288"/>
    </source>
</evidence>
<dbReference type="InterPro" id="IPR005835">
    <property type="entry name" value="NTP_transferase_dom"/>
</dbReference>
<dbReference type="STRING" id="1912795.BK816_02360"/>